<evidence type="ECO:0000256" key="13">
    <source>
        <dbReference type="ARBA" id="ARBA00025862"/>
    </source>
</evidence>
<dbReference type="GO" id="GO:0042719">
    <property type="term" value="C:mitochondrial intermembrane space chaperone complex"/>
    <property type="evidence" value="ECO:0007669"/>
    <property type="project" value="EnsemblFungi"/>
</dbReference>
<dbReference type="HOGENOM" id="CLU_141397_0_2_1"/>
<evidence type="ECO:0000256" key="14">
    <source>
        <dbReference type="RuleBase" id="RU367043"/>
    </source>
</evidence>
<evidence type="ECO:0000256" key="10">
    <source>
        <dbReference type="ARBA" id="ARBA00023157"/>
    </source>
</evidence>
<keyword evidence="5 14" id="KW-0472">Membrane</keyword>
<keyword evidence="9 14" id="KW-0496">Mitochondrion</keyword>
<comment type="subunit">
    <text evidence="13">Heterohexamer; composed of 3 copies of TIM8 and 3 copies of TIM13, named soluble 70 kDa complex. Associates with the TIM22 complex, whose core is composed of TIM22 and TIM54. Interacts with the transmembrane regions of multi-pass transmembrane proteins in transit.</text>
</comment>
<comment type="subcellular location">
    <subcellularLocation>
        <location evidence="1 14">Mitochondrion inner membrane</location>
        <topology evidence="1 14">Peripheral membrane protein</topology>
        <orientation evidence="1 14">Intermembrane side</orientation>
    </subcellularLocation>
</comment>
<keyword evidence="3 14" id="KW-0813">Transport</keyword>
<dbReference type="GO" id="GO:0005743">
    <property type="term" value="C:mitochondrial inner membrane"/>
    <property type="evidence" value="ECO:0007669"/>
    <property type="project" value="UniProtKB-SubCell"/>
</dbReference>
<dbReference type="AlphaFoldDB" id="S8APX1"/>
<comment type="similarity">
    <text evidence="2 14">Belongs to the small Tim family.</text>
</comment>
<reference evidence="17" key="2">
    <citation type="submission" date="2013-04" db="EMBL/GenBank/DDBJ databases">
        <title>Genomic mechanisms accounting for the adaptation to parasitism in nematode-trapping fungi.</title>
        <authorList>
            <person name="Ahren D.G."/>
        </authorList>
    </citation>
    <scope>NUCLEOTIDE SEQUENCE [LARGE SCALE GENOMIC DNA]</scope>
    <source>
        <strain evidence="17">CBS 200.50</strain>
    </source>
</reference>
<accession>S8APX1</accession>
<feature type="domain" description="Tim10-like" evidence="15">
    <location>
        <begin position="25"/>
        <end position="86"/>
    </location>
</feature>
<keyword evidence="7 14" id="KW-0653">Protein transport</keyword>
<keyword evidence="8 14" id="KW-0811">Translocation</keyword>
<comment type="caution">
    <text evidence="16">The sequence shown here is derived from an EMBL/GenBank/DDBJ whole genome shotgun (WGS) entry which is preliminary data.</text>
</comment>
<dbReference type="SUPFAM" id="SSF144122">
    <property type="entry name" value="Tim10-like"/>
    <property type="match status" value="1"/>
</dbReference>
<dbReference type="eggNOG" id="KOG1733">
    <property type="taxonomic scope" value="Eukaryota"/>
</dbReference>
<comment type="function">
    <text evidence="12">Mitochondrial intermembrane chaperone that participates in the import and insertion of some multi-pass transmembrane proteins into the mitochondrial inner membrane. Also required for the transfer of beta-barrel precursors from the TOM complex to the sorting and assembly machinery (SAM complex) of the outer membrane. Acts as a chaperone-like protein that protects the hydrophobic precursors from aggregation and guide them through the mitochondrial intermembrane space. The TIM8-TIM13 complex is non essential and only mediates the import of few proteins, while the predominant TIM9-TIM10 70 kDa complex is crucial and mediates the import of much more proteins.</text>
</comment>
<dbReference type="GO" id="GO:0045039">
    <property type="term" value="P:protein insertion into mitochondrial inner membrane"/>
    <property type="evidence" value="ECO:0007669"/>
    <property type="project" value="EnsemblFungi"/>
</dbReference>
<proteinExistence type="inferred from homology"/>
<evidence type="ECO:0000256" key="12">
    <source>
        <dbReference type="ARBA" id="ARBA00025151"/>
    </source>
</evidence>
<dbReference type="InterPro" id="IPR004217">
    <property type="entry name" value="Tim10-like"/>
</dbReference>
<dbReference type="GO" id="GO:0015031">
    <property type="term" value="P:protein transport"/>
    <property type="evidence" value="ECO:0007669"/>
    <property type="project" value="UniProtKB-KW"/>
</dbReference>
<keyword evidence="5 14" id="KW-0999">Mitochondrion inner membrane</keyword>
<dbReference type="EMBL" id="AQGS01000029">
    <property type="protein sequence ID" value="EPS44889.1"/>
    <property type="molecule type" value="Genomic_DNA"/>
</dbReference>
<evidence type="ECO:0000313" key="16">
    <source>
        <dbReference type="EMBL" id="EPS44889.1"/>
    </source>
</evidence>
<evidence type="ECO:0000313" key="17">
    <source>
        <dbReference type="Proteomes" id="UP000015100"/>
    </source>
</evidence>
<dbReference type="Gene3D" id="1.10.287.810">
    <property type="entry name" value="Mitochondrial import inner membrane translocase subunit tim13 like domains"/>
    <property type="match status" value="1"/>
</dbReference>
<keyword evidence="17" id="KW-1185">Reference proteome</keyword>
<keyword evidence="11 14" id="KW-0143">Chaperone</keyword>
<evidence type="ECO:0000259" key="15">
    <source>
        <dbReference type="Pfam" id="PF02953"/>
    </source>
</evidence>
<evidence type="ECO:0000256" key="1">
    <source>
        <dbReference type="ARBA" id="ARBA00004137"/>
    </source>
</evidence>
<evidence type="ECO:0000256" key="3">
    <source>
        <dbReference type="ARBA" id="ARBA00022448"/>
    </source>
</evidence>
<evidence type="ECO:0000256" key="9">
    <source>
        <dbReference type="ARBA" id="ARBA00023128"/>
    </source>
</evidence>
<dbReference type="Pfam" id="PF02953">
    <property type="entry name" value="zf-Tim10_DDP"/>
    <property type="match status" value="1"/>
</dbReference>
<evidence type="ECO:0000256" key="7">
    <source>
        <dbReference type="ARBA" id="ARBA00022927"/>
    </source>
</evidence>
<reference evidence="16 17" key="1">
    <citation type="journal article" date="2013" name="PLoS Genet.">
        <title>Genomic mechanisms accounting for the adaptation to parasitism in nematode-trapping fungi.</title>
        <authorList>
            <person name="Meerupati T."/>
            <person name="Andersson K.M."/>
            <person name="Friman E."/>
            <person name="Kumar D."/>
            <person name="Tunlid A."/>
            <person name="Ahren D."/>
        </authorList>
    </citation>
    <scope>NUCLEOTIDE SEQUENCE [LARGE SCALE GENOMIC DNA]</scope>
    <source>
        <strain evidence="16 17">CBS 200.50</strain>
    </source>
</reference>
<keyword evidence="6" id="KW-0862">Zinc</keyword>
<evidence type="ECO:0000256" key="11">
    <source>
        <dbReference type="ARBA" id="ARBA00023186"/>
    </source>
</evidence>
<protein>
    <recommendedName>
        <fullName evidence="14">Mitochondrial import inner membrane translocase subunit</fullName>
    </recommendedName>
</protein>
<dbReference type="GO" id="GO:0046872">
    <property type="term" value="F:metal ion binding"/>
    <property type="evidence" value="ECO:0007669"/>
    <property type="project" value="UniProtKB-KW"/>
</dbReference>
<evidence type="ECO:0000256" key="4">
    <source>
        <dbReference type="ARBA" id="ARBA00022723"/>
    </source>
</evidence>
<keyword evidence="4" id="KW-0479">Metal-binding</keyword>
<dbReference type="InterPro" id="IPR035427">
    <property type="entry name" value="Tim10-like_dom_sf"/>
</dbReference>
<evidence type="ECO:0000256" key="8">
    <source>
        <dbReference type="ARBA" id="ARBA00023010"/>
    </source>
</evidence>
<dbReference type="Proteomes" id="UP000015100">
    <property type="component" value="Unassembled WGS sequence"/>
</dbReference>
<dbReference type="STRING" id="1284197.S8APX1"/>
<comment type="domain">
    <text evidence="14">The twin CX3C motif contains 4 conserved Cys residues that form 2 disulfide bonds in the mitochondrial intermembrane space.</text>
</comment>
<evidence type="ECO:0000256" key="6">
    <source>
        <dbReference type="ARBA" id="ARBA00022833"/>
    </source>
</evidence>
<gene>
    <name evidence="16" type="ORF">H072_1121</name>
</gene>
<name>S8APX1_DACHA</name>
<sequence length="93" mass="10528">MDSLGNSFGMGGASAQSKKQIWMDKIRQEAAVDQARALIDKVSENCYEKCVPKPGKELSKGETTCINMCMEKYMSAWNTVSRKYIERIQQKDI</sequence>
<evidence type="ECO:0000256" key="2">
    <source>
        <dbReference type="ARBA" id="ARBA00006720"/>
    </source>
</evidence>
<dbReference type="FunFam" id="1.10.287.810:FF:000001">
    <property type="entry name" value="mitochondrial import inner membrane translocase subunit TIM13"/>
    <property type="match status" value="1"/>
</dbReference>
<organism evidence="16 17">
    <name type="scientific">Dactylellina haptotyla (strain CBS 200.50)</name>
    <name type="common">Nematode-trapping fungus</name>
    <name type="synonym">Monacrosporium haptotylum</name>
    <dbReference type="NCBI Taxonomy" id="1284197"/>
    <lineage>
        <taxon>Eukaryota</taxon>
        <taxon>Fungi</taxon>
        <taxon>Dikarya</taxon>
        <taxon>Ascomycota</taxon>
        <taxon>Pezizomycotina</taxon>
        <taxon>Orbiliomycetes</taxon>
        <taxon>Orbiliales</taxon>
        <taxon>Orbiliaceae</taxon>
        <taxon>Dactylellina</taxon>
    </lineage>
</organism>
<evidence type="ECO:0000256" key="5">
    <source>
        <dbReference type="ARBA" id="ARBA00022792"/>
    </source>
</evidence>
<keyword evidence="10 14" id="KW-1015">Disulfide bond</keyword>
<dbReference type="OrthoDB" id="7813104at2759"/>
<dbReference type="OMA" id="RCISQCM"/>
<dbReference type="GO" id="GO:0140318">
    <property type="term" value="F:protein transporter activity"/>
    <property type="evidence" value="ECO:0007669"/>
    <property type="project" value="EnsemblFungi"/>
</dbReference>